<evidence type="ECO:0000313" key="3">
    <source>
        <dbReference type="Proteomes" id="UP001595824"/>
    </source>
</evidence>
<reference evidence="3" key="1">
    <citation type="journal article" date="2019" name="Int. J. Syst. Evol. Microbiol.">
        <title>The Global Catalogue of Microorganisms (GCM) 10K type strain sequencing project: providing services to taxonomists for standard genome sequencing and annotation.</title>
        <authorList>
            <consortium name="The Broad Institute Genomics Platform"/>
            <consortium name="The Broad Institute Genome Sequencing Center for Infectious Disease"/>
            <person name="Wu L."/>
            <person name="Ma J."/>
        </authorList>
    </citation>
    <scope>NUCLEOTIDE SEQUENCE [LARGE SCALE GENOMIC DNA]</scope>
    <source>
        <strain evidence="3">PCU 347</strain>
    </source>
</reference>
<dbReference type="Proteomes" id="UP001595824">
    <property type="component" value="Unassembled WGS sequence"/>
</dbReference>
<dbReference type="Pfam" id="PF05656">
    <property type="entry name" value="DUF805"/>
    <property type="match status" value="1"/>
</dbReference>
<accession>A0ABV8TIZ4</accession>
<feature type="transmembrane region" description="Helical" evidence="1">
    <location>
        <begin position="23"/>
        <end position="40"/>
    </location>
</feature>
<evidence type="ECO:0000313" key="2">
    <source>
        <dbReference type="EMBL" id="MFC4330661.1"/>
    </source>
</evidence>
<organism evidence="2 3">
    <name type="scientific">Streptomyces andamanensis</name>
    <dbReference type="NCBI Taxonomy" id="1565035"/>
    <lineage>
        <taxon>Bacteria</taxon>
        <taxon>Bacillati</taxon>
        <taxon>Actinomycetota</taxon>
        <taxon>Actinomycetes</taxon>
        <taxon>Kitasatosporales</taxon>
        <taxon>Streptomycetaceae</taxon>
        <taxon>Streptomyces</taxon>
    </lineage>
</organism>
<feature type="transmembrane region" description="Helical" evidence="1">
    <location>
        <begin position="46"/>
        <end position="66"/>
    </location>
</feature>
<keyword evidence="1" id="KW-1133">Transmembrane helix</keyword>
<dbReference type="EMBL" id="JBHSDP010000024">
    <property type="protein sequence ID" value="MFC4330661.1"/>
    <property type="molecule type" value="Genomic_DNA"/>
</dbReference>
<keyword evidence="3" id="KW-1185">Reference proteome</keyword>
<keyword evidence="1" id="KW-0472">Membrane</keyword>
<protein>
    <submittedName>
        <fullName evidence="2">DUF805 domain-containing protein</fullName>
    </submittedName>
</protein>
<gene>
    <name evidence="2" type="ORF">ACFPC0_23315</name>
</gene>
<feature type="transmembrane region" description="Helical" evidence="1">
    <location>
        <begin position="78"/>
        <end position="98"/>
    </location>
</feature>
<name>A0ABV8TIZ4_9ACTN</name>
<dbReference type="PANTHER" id="PTHR34980">
    <property type="entry name" value="INNER MEMBRANE PROTEIN-RELATED-RELATED"/>
    <property type="match status" value="1"/>
</dbReference>
<dbReference type="InterPro" id="IPR008523">
    <property type="entry name" value="DUF805"/>
</dbReference>
<dbReference type="RefSeq" id="WP_381741653.1">
    <property type="nucleotide sequence ID" value="NZ_JBHSDP010000024.1"/>
</dbReference>
<dbReference type="PANTHER" id="PTHR34980:SF2">
    <property type="entry name" value="INNER MEMBRANE PROTEIN YHAH-RELATED"/>
    <property type="match status" value="1"/>
</dbReference>
<keyword evidence="1" id="KW-0812">Transmembrane</keyword>
<sequence>MHWYTDVFAKYAVFEGRARRQEYWMFMLINFVIACALTSVETGVGIRPALTGVYSLAVLLPAMAAAVRRLHDTGRTGWWLFIALIPVAGAIVLVIYLADESQPKANAYGPPLADGLTGAEQGATG</sequence>
<evidence type="ECO:0000256" key="1">
    <source>
        <dbReference type="SAM" id="Phobius"/>
    </source>
</evidence>
<proteinExistence type="predicted"/>
<comment type="caution">
    <text evidence="2">The sequence shown here is derived from an EMBL/GenBank/DDBJ whole genome shotgun (WGS) entry which is preliminary data.</text>
</comment>